<feature type="domain" description="N-acetyltransferase" evidence="3">
    <location>
        <begin position="3"/>
        <end position="157"/>
    </location>
</feature>
<dbReference type="Gene3D" id="3.40.630.30">
    <property type="match status" value="1"/>
</dbReference>
<evidence type="ECO:0000259" key="3">
    <source>
        <dbReference type="PROSITE" id="PS51186"/>
    </source>
</evidence>
<dbReference type="RefSeq" id="WP_209468142.1">
    <property type="nucleotide sequence ID" value="NZ_JAGGLG010000045.1"/>
</dbReference>
<reference evidence="4 5" key="1">
    <citation type="submission" date="2021-03" db="EMBL/GenBank/DDBJ databases">
        <title>Genomic Encyclopedia of Type Strains, Phase IV (KMG-IV): sequencing the most valuable type-strain genomes for metagenomic binning, comparative biology and taxonomic classification.</title>
        <authorList>
            <person name="Goeker M."/>
        </authorList>
    </citation>
    <scope>NUCLEOTIDE SEQUENCE [LARGE SCALE GENOMIC DNA]</scope>
    <source>
        <strain evidence="4 5">DSM 27138</strain>
    </source>
</reference>
<evidence type="ECO:0000313" key="4">
    <source>
        <dbReference type="EMBL" id="MBP2020039.1"/>
    </source>
</evidence>
<dbReference type="PROSITE" id="PS51186">
    <property type="entry name" value="GNAT"/>
    <property type="match status" value="2"/>
</dbReference>
<feature type="domain" description="N-acetyltransferase" evidence="3">
    <location>
        <begin position="183"/>
        <end position="312"/>
    </location>
</feature>
<dbReference type="Pfam" id="PF00583">
    <property type="entry name" value="Acetyltransf_1"/>
    <property type="match status" value="2"/>
</dbReference>
<proteinExistence type="predicted"/>
<dbReference type="EMBL" id="JAGGLG010000045">
    <property type="protein sequence ID" value="MBP2020039.1"/>
    <property type="molecule type" value="Genomic_DNA"/>
</dbReference>
<keyword evidence="2" id="KW-0012">Acyltransferase</keyword>
<keyword evidence="5" id="KW-1185">Reference proteome</keyword>
<dbReference type="CDD" id="cd04301">
    <property type="entry name" value="NAT_SF"/>
    <property type="match status" value="2"/>
</dbReference>
<organism evidence="4 5">
    <name type="scientific">Symbiobacterium terraclitae</name>
    <dbReference type="NCBI Taxonomy" id="557451"/>
    <lineage>
        <taxon>Bacteria</taxon>
        <taxon>Bacillati</taxon>
        <taxon>Bacillota</taxon>
        <taxon>Clostridia</taxon>
        <taxon>Eubacteriales</taxon>
        <taxon>Symbiobacteriaceae</taxon>
        <taxon>Symbiobacterium</taxon>
    </lineage>
</organism>
<dbReference type="Proteomes" id="UP001519289">
    <property type="component" value="Unassembled WGS sequence"/>
</dbReference>
<gene>
    <name evidence="4" type="ORF">J2Z79_003493</name>
</gene>
<name>A0ABS4JWY3_9FIRM</name>
<sequence>MTLRIRPVRPDDYESLAACNRLAMPGTDDTAGSLRQFDGNTYAFARWVAEVDGRVVGSACWYQWPSRLHPQKFWMEGSVHPDFQRRGIGETLLTQVLDAVRQKGAISVRTYTREDYAGALRFLEKRGFAEAKRTWVSELDLARCNFAPFAGYAKRVEAAGIRLVQLPELQSTPDWQHRLRTLYNALQADVPDIDPAFPLTAEMFRENYMGRTSYMPEGHFIALEGDRWIGLSTLWKGTEPGQMNVGLTGVLPEYRRRGIALALKLRAMAWARGQGVTRLRTNNDSVNRPILALNERLGFVKEPAWVHLVRAF</sequence>
<protein>
    <submittedName>
        <fullName evidence="4">GNAT superfamily N-acetyltransferase</fullName>
    </submittedName>
</protein>
<dbReference type="InterPro" id="IPR050832">
    <property type="entry name" value="Bact_Acetyltransf"/>
</dbReference>
<dbReference type="PANTHER" id="PTHR43877">
    <property type="entry name" value="AMINOALKYLPHOSPHONATE N-ACETYLTRANSFERASE-RELATED-RELATED"/>
    <property type="match status" value="1"/>
</dbReference>
<dbReference type="SUPFAM" id="SSF55729">
    <property type="entry name" value="Acyl-CoA N-acyltransferases (Nat)"/>
    <property type="match status" value="2"/>
</dbReference>
<evidence type="ECO:0000256" key="1">
    <source>
        <dbReference type="ARBA" id="ARBA00022679"/>
    </source>
</evidence>
<evidence type="ECO:0000256" key="2">
    <source>
        <dbReference type="ARBA" id="ARBA00023315"/>
    </source>
</evidence>
<dbReference type="PANTHER" id="PTHR43877:SF6">
    <property type="entry name" value="GCN5-RELATED N-ACETYLTRANSFERASE"/>
    <property type="match status" value="1"/>
</dbReference>
<accession>A0ABS4JWY3</accession>
<dbReference type="InterPro" id="IPR000182">
    <property type="entry name" value="GNAT_dom"/>
</dbReference>
<dbReference type="InterPro" id="IPR016181">
    <property type="entry name" value="Acyl_CoA_acyltransferase"/>
</dbReference>
<keyword evidence="1" id="KW-0808">Transferase</keyword>
<comment type="caution">
    <text evidence="4">The sequence shown here is derived from an EMBL/GenBank/DDBJ whole genome shotgun (WGS) entry which is preliminary data.</text>
</comment>
<evidence type="ECO:0000313" key="5">
    <source>
        <dbReference type="Proteomes" id="UP001519289"/>
    </source>
</evidence>